<evidence type="ECO:0000313" key="7">
    <source>
        <dbReference type="EMBL" id="SDN06819.1"/>
    </source>
</evidence>
<feature type="signal peptide" evidence="5">
    <location>
        <begin position="1"/>
        <end position="23"/>
    </location>
</feature>
<comment type="function">
    <text evidence="2">Destroys radicals which are normally produced within the cells and which are toxic to biological systems. May play a role in favoring mycobacterial survival in phagocytes.</text>
</comment>
<evidence type="ECO:0000256" key="3">
    <source>
        <dbReference type="RuleBase" id="RU000393"/>
    </source>
</evidence>
<dbReference type="InterPro" id="IPR018152">
    <property type="entry name" value="SOD_Cu/Zn_BS"/>
</dbReference>
<dbReference type="PROSITE" id="PS00332">
    <property type="entry name" value="SOD_CU_ZN_2"/>
    <property type="match status" value="1"/>
</dbReference>
<keyword evidence="3" id="KW-0862">Zinc</keyword>
<feature type="domain" description="Superoxide dismutase copper/zinc binding" evidence="6">
    <location>
        <begin position="71"/>
        <end position="215"/>
    </location>
</feature>
<evidence type="ECO:0000313" key="8">
    <source>
        <dbReference type="Proteomes" id="UP000198680"/>
    </source>
</evidence>
<evidence type="ECO:0000256" key="5">
    <source>
        <dbReference type="SAM" id="SignalP"/>
    </source>
</evidence>
<evidence type="ECO:0000256" key="1">
    <source>
        <dbReference type="ARBA" id="ARBA00010457"/>
    </source>
</evidence>
<comment type="cofactor">
    <cofactor evidence="3">
        <name>Cu cation</name>
        <dbReference type="ChEBI" id="CHEBI:23378"/>
    </cofactor>
    <text evidence="3">Binds 1 copper ion per subunit.</text>
</comment>
<dbReference type="GO" id="GO:0005507">
    <property type="term" value="F:copper ion binding"/>
    <property type="evidence" value="ECO:0007669"/>
    <property type="project" value="InterPro"/>
</dbReference>
<organism evidence="7 8">
    <name type="scientific">Geodermatophilus siccatus</name>
    <dbReference type="NCBI Taxonomy" id="1137991"/>
    <lineage>
        <taxon>Bacteria</taxon>
        <taxon>Bacillati</taxon>
        <taxon>Actinomycetota</taxon>
        <taxon>Actinomycetes</taxon>
        <taxon>Geodermatophilales</taxon>
        <taxon>Geodermatophilaceae</taxon>
        <taxon>Geodermatophilus</taxon>
    </lineage>
</organism>
<dbReference type="STRING" id="1137991.SAMN05660642_03989"/>
<dbReference type="RefSeq" id="WP_091222449.1">
    <property type="nucleotide sequence ID" value="NZ_FNHE01000011.1"/>
</dbReference>
<sequence>MRRPVATSVLSACALTAVLGGCAAGGDEASSPPTADPAAAGSGAAAGSPPAGDGGARLTARLVDLEGAEVGVATLTETEGGMQVDVRVTGLPPGFHGFHVHAVGRCEPDSPSPADPSMTGDFLSAGGHIGAGEADHGEHAGDLPLLYVTEAGTGRLTAVTGALTRDRLTDEDGSAVVVHAGRDNYANVPERYAAGGPDEMTRNTGDAGGRIACGAVEG</sequence>
<keyword evidence="3" id="KW-0479">Metal-binding</keyword>
<feature type="chain" id="PRO_5011472802" description="Superoxide dismutase [Cu-Zn]" evidence="5">
    <location>
        <begin position="24"/>
        <end position="218"/>
    </location>
</feature>
<name>A0A1G9YCI5_9ACTN</name>
<gene>
    <name evidence="7" type="ORF">SAMN05660642_03989</name>
</gene>
<dbReference type="OrthoDB" id="9792957at2"/>
<dbReference type="Gene3D" id="2.60.40.200">
    <property type="entry name" value="Superoxide dismutase, copper/zinc binding domain"/>
    <property type="match status" value="1"/>
</dbReference>
<dbReference type="CDD" id="cd00305">
    <property type="entry name" value="Cu-Zn_Superoxide_Dismutase"/>
    <property type="match status" value="1"/>
</dbReference>
<proteinExistence type="inferred from homology"/>
<dbReference type="AlphaFoldDB" id="A0A1G9YCI5"/>
<keyword evidence="3" id="KW-0560">Oxidoreductase</keyword>
<evidence type="ECO:0000259" key="6">
    <source>
        <dbReference type="Pfam" id="PF00080"/>
    </source>
</evidence>
<dbReference type="PROSITE" id="PS51257">
    <property type="entry name" value="PROKAR_LIPOPROTEIN"/>
    <property type="match status" value="1"/>
</dbReference>
<evidence type="ECO:0000256" key="2">
    <source>
        <dbReference type="ARBA" id="ARBA00024900"/>
    </source>
</evidence>
<dbReference type="InterPro" id="IPR036423">
    <property type="entry name" value="SOD-like_Cu/Zn_dom_sf"/>
</dbReference>
<evidence type="ECO:0000256" key="4">
    <source>
        <dbReference type="SAM" id="MobiDB-lite"/>
    </source>
</evidence>
<protein>
    <recommendedName>
        <fullName evidence="3">Superoxide dismutase [Cu-Zn]</fullName>
        <ecNumber evidence="3">1.15.1.1</ecNumber>
    </recommendedName>
</protein>
<dbReference type="Proteomes" id="UP000198680">
    <property type="component" value="Unassembled WGS sequence"/>
</dbReference>
<keyword evidence="3" id="KW-0186">Copper</keyword>
<comment type="catalytic activity">
    <reaction evidence="3">
        <text>2 superoxide + 2 H(+) = H2O2 + O2</text>
        <dbReference type="Rhea" id="RHEA:20696"/>
        <dbReference type="ChEBI" id="CHEBI:15378"/>
        <dbReference type="ChEBI" id="CHEBI:15379"/>
        <dbReference type="ChEBI" id="CHEBI:16240"/>
        <dbReference type="ChEBI" id="CHEBI:18421"/>
        <dbReference type="EC" id="1.15.1.1"/>
    </reaction>
</comment>
<dbReference type="SUPFAM" id="SSF49329">
    <property type="entry name" value="Cu,Zn superoxide dismutase-like"/>
    <property type="match status" value="1"/>
</dbReference>
<keyword evidence="8" id="KW-1185">Reference proteome</keyword>
<dbReference type="Pfam" id="PF00080">
    <property type="entry name" value="Sod_Cu"/>
    <property type="match status" value="1"/>
</dbReference>
<comment type="cofactor">
    <cofactor evidence="3">
        <name>Zn(2+)</name>
        <dbReference type="ChEBI" id="CHEBI:29105"/>
    </cofactor>
    <text evidence="3">Binds 1 zinc ion per subunit.</text>
</comment>
<dbReference type="InterPro" id="IPR001424">
    <property type="entry name" value="SOD_Cu_Zn_dom"/>
</dbReference>
<dbReference type="GO" id="GO:0004784">
    <property type="term" value="F:superoxide dismutase activity"/>
    <property type="evidence" value="ECO:0007669"/>
    <property type="project" value="UniProtKB-EC"/>
</dbReference>
<comment type="similarity">
    <text evidence="1 3">Belongs to the Cu-Zn superoxide dismutase family.</text>
</comment>
<feature type="region of interest" description="Disordered" evidence="4">
    <location>
        <begin position="24"/>
        <end position="55"/>
    </location>
</feature>
<dbReference type="EC" id="1.15.1.1" evidence="3"/>
<feature type="compositionally biased region" description="Low complexity" evidence="4">
    <location>
        <begin position="29"/>
        <end position="51"/>
    </location>
</feature>
<accession>A0A1G9YCI5</accession>
<keyword evidence="5" id="KW-0732">Signal</keyword>
<dbReference type="EMBL" id="FNHE01000011">
    <property type="protein sequence ID" value="SDN06819.1"/>
    <property type="molecule type" value="Genomic_DNA"/>
</dbReference>
<dbReference type="PANTHER" id="PTHR10003">
    <property type="entry name" value="SUPEROXIDE DISMUTASE CU-ZN -RELATED"/>
    <property type="match status" value="1"/>
</dbReference>
<reference evidence="8" key="1">
    <citation type="submission" date="2016-10" db="EMBL/GenBank/DDBJ databases">
        <authorList>
            <person name="Varghese N."/>
            <person name="Submissions S."/>
        </authorList>
    </citation>
    <scope>NUCLEOTIDE SEQUENCE [LARGE SCALE GENOMIC DNA]</scope>
    <source>
        <strain evidence="8">DSM 45419</strain>
    </source>
</reference>
<dbReference type="InterPro" id="IPR024134">
    <property type="entry name" value="SOD_Cu/Zn_/chaperone"/>
</dbReference>